<name>A0A5J4VB92_9EUKA</name>
<feature type="compositionally biased region" description="Basic and acidic residues" evidence="1">
    <location>
        <begin position="267"/>
        <end position="276"/>
    </location>
</feature>
<dbReference type="Proteomes" id="UP000324800">
    <property type="component" value="Unassembled WGS sequence"/>
</dbReference>
<feature type="compositionally biased region" description="Basic and acidic residues" evidence="1">
    <location>
        <begin position="239"/>
        <end position="253"/>
    </location>
</feature>
<accession>A0A5J4VB92</accession>
<comment type="caution">
    <text evidence="3">The sequence shown here is derived from an EMBL/GenBank/DDBJ whole genome shotgun (WGS) entry which is preliminary data.</text>
</comment>
<evidence type="ECO:0000256" key="1">
    <source>
        <dbReference type="SAM" id="MobiDB-lite"/>
    </source>
</evidence>
<proteinExistence type="predicted"/>
<evidence type="ECO:0000313" key="3">
    <source>
        <dbReference type="EMBL" id="KAA6379745.1"/>
    </source>
</evidence>
<gene>
    <name evidence="3" type="ORF">EZS28_024728</name>
</gene>
<evidence type="ECO:0000259" key="2">
    <source>
        <dbReference type="Pfam" id="PF03050"/>
    </source>
</evidence>
<dbReference type="AlphaFoldDB" id="A0A5J4VB92"/>
<dbReference type="NCBIfam" id="NF033517">
    <property type="entry name" value="transpos_IS66"/>
    <property type="match status" value="1"/>
</dbReference>
<organism evidence="3 4">
    <name type="scientific">Streblomastix strix</name>
    <dbReference type="NCBI Taxonomy" id="222440"/>
    <lineage>
        <taxon>Eukaryota</taxon>
        <taxon>Metamonada</taxon>
        <taxon>Preaxostyla</taxon>
        <taxon>Oxymonadida</taxon>
        <taxon>Streblomastigidae</taxon>
        <taxon>Streblomastix</taxon>
    </lineage>
</organism>
<dbReference type="OrthoDB" id="6366564at2759"/>
<protein>
    <submittedName>
        <fullName evidence="3">Putative IS66 family transposase</fullName>
    </submittedName>
</protein>
<evidence type="ECO:0000313" key="4">
    <source>
        <dbReference type="Proteomes" id="UP000324800"/>
    </source>
</evidence>
<dbReference type="InterPro" id="IPR004291">
    <property type="entry name" value="Transposase_IS66_central"/>
</dbReference>
<dbReference type="EMBL" id="SNRW01008298">
    <property type="protein sequence ID" value="KAA6379745.1"/>
    <property type="molecule type" value="Genomic_DNA"/>
</dbReference>
<dbReference type="InterPro" id="IPR052344">
    <property type="entry name" value="Transposase-related"/>
</dbReference>
<feature type="domain" description="Transposase IS66 central" evidence="2">
    <location>
        <begin position="316"/>
        <end position="592"/>
    </location>
</feature>
<sequence>MEILIYKHNKEIDDLNKKLEEKNFIIAKHARALYGKKKEIINHVANNVLERSDLDVSNSKEELKGKAKDSEINSQGINNPKINLNNLTKAYLATEEGQQEINQLIREQNIMEDSGSKKEDNDDQKNDNKSDLKESEENFDEKNQNNFIIDEKMQEEVYREVKKHKPHISFKQSTEYLNEKSTIIHYVSRDKFNSMCENQGVVDKKEKTHRFIKVEFIPEKFIVHVYVIEDNIDDSISDNKETEVVSESKDQKGGQKLQFSENSQENGEDKSKKSTSDKSNVSCIHEENSINNEFKDEFTTEYGNTMLPVDAFKFTMASPSFVSRLINLKFNYGVPLHRMEILFGYLGYPFTKQTLSNYVNRGAQLLKPLYDELAKTICENELAICQADESPLRVVNSKKKGYLWVYATCDYDSIRAAVFDFQMGRNSEYPMEFFKDFKGYLVCDGYSSYGKLENVTLVRCWVHARREYYEYAKGGNQDATIIIEKINKIFSQDRTIRENADFNPQVIKEQRLLIIEPMVDEYLSYIQKFKDEHPKSIIEKAINYSLNKKEDLKNFLKDGHLPMDNNKSERLVRDFALGRKNYLFSINENGGKTIGICLTFVELAKLNSINPEKYLLGLNFQELF</sequence>
<dbReference type="PANTHER" id="PTHR33678">
    <property type="entry name" value="BLL1576 PROTEIN"/>
    <property type="match status" value="1"/>
</dbReference>
<feature type="compositionally biased region" description="Basic and acidic residues" evidence="1">
    <location>
        <begin position="114"/>
        <end position="144"/>
    </location>
</feature>
<reference evidence="3 4" key="1">
    <citation type="submission" date="2019-03" db="EMBL/GenBank/DDBJ databases">
        <title>Single cell metagenomics reveals metabolic interactions within the superorganism composed of flagellate Streblomastix strix and complex community of Bacteroidetes bacteria on its surface.</title>
        <authorList>
            <person name="Treitli S.C."/>
            <person name="Kolisko M."/>
            <person name="Husnik F."/>
            <person name="Keeling P."/>
            <person name="Hampl V."/>
        </authorList>
    </citation>
    <scope>NUCLEOTIDE SEQUENCE [LARGE SCALE GENOMIC DNA]</scope>
    <source>
        <strain evidence="3">ST1C</strain>
    </source>
</reference>
<feature type="region of interest" description="Disordered" evidence="1">
    <location>
        <begin position="239"/>
        <end position="282"/>
    </location>
</feature>
<feature type="region of interest" description="Disordered" evidence="1">
    <location>
        <begin position="111"/>
        <end position="144"/>
    </location>
</feature>
<dbReference type="Pfam" id="PF03050">
    <property type="entry name" value="DDE_Tnp_IS66"/>
    <property type="match status" value="1"/>
</dbReference>